<sequence length="57" mass="6776">MRGATLQTGLKKHISAEFPIDEMDLTSAESKAIYKQIQNYVFEKYRFKVLILCRHWK</sequence>
<dbReference type="HOGENOM" id="CLU_2986434_0_0_9"/>
<reference evidence="1 2" key="1">
    <citation type="submission" date="2011-08" db="EMBL/GenBank/DDBJ databases">
        <authorList>
            <person name="Weinstock G."/>
            <person name="Sodergren E."/>
            <person name="Clifton S."/>
            <person name="Fulton L."/>
            <person name="Fulton B."/>
            <person name="Courtney L."/>
            <person name="Fronick C."/>
            <person name="Harrison M."/>
            <person name="Strong C."/>
            <person name="Farmer C."/>
            <person name="Delahaunty K."/>
            <person name="Markovic C."/>
            <person name="Hall O."/>
            <person name="Minx P."/>
            <person name="Tomlinson C."/>
            <person name="Mitreva M."/>
            <person name="Hou S."/>
            <person name="Chen J."/>
            <person name="Wollam A."/>
            <person name="Pepin K.H."/>
            <person name="Johnson M."/>
            <person name="Bhonagiri V."/>
            <person name="Zhang X."/>
            <person name="Suruliraj S."/>
            <person name="Warren W."/>
            <person name="Chinwalla A."/>
            <person name="Mardis E.R."/>
            <person name="Wilson R.K."/>
        </authorList>
    </citation>
    <scope>NUCLEOTIDE SEQUENCE [LARGE SCALE GENOMIC DNA]</scope>
    <source>
        <strain evidence="1 2">F0357</strain>
    </source>
</reference>
<keyword evidence="2" id="KW-1185">Reference proteome</keyword>
<organism evidence="1 2">
    <name type="scientific">Anaeroglobus geminatus F0357</name>
    <dbReference type="NCBI Taxonomy" id="861450"/>
    <lineage>
        <taxon>Bacteria</taxon>
        <taxon>Bacillati</taxon>
        <taxon>Bacillota</taxon>
        <taxon>Negativicutes</taxon>
        <taxon>Veillonellales</taxon>
        <taxon>Veillonellaceae</taxon>
        <taxon>Anaeroglobus</taxon>
    </lineage>
</organism>
<accession>G9YF04</accession>
<gene>
    <name evidence="1" type="ORF">HMPREF0080_00214</name>
</gene>
<proteinExistence type="predicted"/>
<evidence type="ECO:0000313" key="1">
    <source>
        <dbReference type="EMBL" id="EHM43339.1"/>
    </source>
</evidence>
<evidence type="ECO:0000313" key="2">
    <source>
        <dbReference type="Proteomes" id="UP000005481"/>
    </source>
</evidence>
<name>G9YF04_9FIRM</name>
<dbReference type="Proteomes" id="UP000005481">
    <property type="component" value="Unassembled WGS sequence"/>
</dbReference>
<dbReference type="STRING" id="861450.HMPREF0080_00214"/>
<dbReference type="AlphaFoldDB" id="G9YF04"/>
<dbReference type="EMBL" id="AGCJ01000009">
    <property type="protein sequence ID" value="EHM43339.1"/>
    <property type="molecule type" value="Genomic_DNA"/>
</dbReference>
<protein>
    <submittedName>
        <fullName evidence="1">Uncharacterized protein</fullName>
    </submittedName>
</protein>
<dbReference type="eggNOG" id="COG2265">
    <property type="taxonomic scope" value="Bacteria"/>
</dbReference>
<comment type="caution">
    <text evidence="1">The sequence shown here is derived from an EMBL/GenBank/DDBJ whole genome shotgun (WGS) entry which is preliminary data.</text>
</comment>